<dbReference type="GO" id="GO:0005829">
    <property type="term" value="C:cytosol"/>
    <property type="evidence" value="ECO:0007669"/>
    <property type="project" value="TreeGrafter"/>
</dbReference>
<gene>
    <name evidence="5" type="ORF">SAMN04488500_10780</name>
</gene>
<dbReference type="InterPro" id="IPR023696">
    <property type="entry name" value="Ureohydrolase_dom_sf"/>
</dbReference>
<dbReference type="InterPro" id="IPR006035">
    <property type="entry name" value="Ureohydrolase"/>
</dbReference>
<dbReference type="CDD" id="cd09999">
    <property type="entry name" value="Arginase-like_1"/>
    <property type="match status" value="1"/>
</dbReference>
<keyword evidence="2" id="KW-0378">Hydrolase</keyword>
<dbReference type="Gene3D" id="3.40.800.10">
    <property type="entry name" value="Ureohydrolase domain"/>
    <property type="match status" value="1"/>
</dbReference>
<dbReference type="GO" id="GO:0030145">
    <property type="term" value="F:manganese ion binding"/>
    <property type="evidence" value="ECO:0007669"/>
    <property type="project" value="TreeGrafter"/>
</dbReference>
<keyword evidence="1" id="KW-0479">Metal-binding</keyword>
<dbReference type="STRING" id="112901.SAMN04488500_10780"/>
<dbReference type="GO" id="GO:0004053">
    <property type="term" value="F:arginase activity"/>
    <property type="evidence" value="ECO:0007669"/>
    <property type="project" value="TreeGrafter"/>
</dbReference>
<dbReference type="RefSeq" id="WP_245823931.1">
    <property type="nucleotide sequence ID" value="NZ_CP155572.1"/>
</dbReference>
<evidence type="ECO:0000313" key="5">
    <source>
        <dbReference type="EMBL" id="SMC70702.1"/>
    </source>
</evidence>
<evidence type="ECO:0000256" key="2">
    <source>
        <dbReference type="ARBA" id="ARBA00022801"/>
    </source>
</evidence>
<dbReference type="Pfam" id="PF00491">
    <property type="entry name" value="Arginase"/>
    <property type="match status" value="1"/>
</dbReference>
<dbReference type="EMBL" id="FWXI01000007">
    <property type="protein sequence ID" value="SMC70702.1"/>
    <property type="molecule type" value="Genomic_DNA"/>
</dbReference>
<keyword evidence="6" id="KW-1185">Reference proteome</keyword>
<dbReference type="SUPFAM" id="SSF52768">
    <property type="entry name" value="Arginase/deacetylase"/>
    <property type="match status" value="1"/>
</dbReference>
<dbReference type="Proteomes" id="UP000192738">
    <property type="component" value="Unassembled WGS sequence"/>
</dbReference>
<accession>A0A1W2BD96</accession>
<dbReference type="PANTHER" id="PTHR43782">
    <property type="entry name" value="ARGINASE"/>
    <property type="match status" value="1"/>
</dbReference>
<keyword evidence="3" id="KW-0464">Manganese</keyword>
<dbReference type="PIRSF" id="PIRSF036979">
    <property type="entry name" value="Arginase"/>
    <property type="match status" value="1"/>
</dbReference>
<evidence type="ECO:0000256" key="3">
    <source>
        <dbReference type="ARBA" id="ARBA00023211"/>
    </source>
</evidence>
<comment type="similarity">
    <text evidence="4">Belongs to the arginase family.</text>
</comment>
<protein>
    <submittedName>
        <fullName evidence="5">Arginase</fullName>
    </submittedName>
</protein>
<organism evidence="5 6">
    <name type="scientific">Sporomusa malonica</name>
    <dbReference type="NCBI Taxonomy" id="112901"/>
    <lineage>
        <taxon>Bacteria</taxon>
        <taxon>Bacillati</taxon>
        <taxon>Bacillota</taxon>
        <taxon>Negativicutes</taxon>
        <taxon>Selenomonadales</taxon>
        <taxon>Sporomusaceae</taxon>
        <taxon>Sporomusa</taxon>
    </lineage>
</organism>
<evidence type="ECO:0000256" key="1">
    <source>
        <dbReference type="ARBA" id="ARBA00022723"/>
    </source>
</evidence>
<dbReference type="PANTHER" id="PTHR43782:SF3">
    <property type="entry name" value="ARGINASE"/>
    <property type="match status" value="1"/>
</dbReference>
<dbReference type="PROSITE" id="PS51409">
    <property type="entry name" value="ARGINASE_2"/>
    <property type="match status" value="1"/>
</dbReference>
<evidence type="ECO:0000256" key="4">
    <source>
        <dbReference type="PROSITE-ProRule" id="PRU00742"/>
    </source>
</evidence>
<dbReference type="PRINTS" id="PR00116">
    <property type="entry name" value="ARGINASE"/>
</dbReference>
<sequence length="276" mass="30606">MKKHLNIFFPQWQGGGQDQSTYEGAIEIKKQYLCQKTIIDVEVSLEDACSLENNIIGYKSIMVQLAQCKNLIMQEKPTTIFTIGGGCDVAIAPVSYLNSKTKGDITILWLDAHGDLNTPESSKSKAFHGMPLRTLLGEGDIGILNQVFFTLLPSQILLLGTRDLDDAEIKYIEAENIKLLKVDDIESNVNSVLDTIKLKGSENIYVHIDLDVLDPKEFPFVPVPAPGGLKIETLFSLLELLIKECNILGLSLVEYKPSEKQTIKILEDIINMGIAL</sequence>
<reference evidence="5 6" key="1">
    <citation type="submission" date="2017-04" db="EMBL/GenBank/DDBJ databases">
        <authorList>
            <person name="Afonso C.L."/>
            <person name="Miller P.J."/>
            <person name="Scott M.A."/>
            <person name="Spackman E."/>
            <person name="Goraichik I."/>
            <person name="Dimitrov K.M."/>
            <person name="Suarez D.L."/>
            <person name="Swayne D.E."/>
        </authorList>
    </citation>
    <scope>NUCLEOTIDE SEQUENCE [LARGE SCALE GENOMIC DNA]</scope>
    <source>
        <strain evidence="5 6">DSM 5090</strain>
    </source>
</reference>
<dbReference type="AlphaFoldDB" id="A0A1W2BD96"/>
<name>A0A1W2BD96_9FIRM</name>
<proteinExistence type="inferred from homology"/>
<evidence type="ECO:0000313" key="6">
    <source>
        <dbReference type="Proteomes" id="UP000192738"/>
    </source>
</evidence>